<evidence type="ECO:0000256" key="1">
    <source>
        <dbReference type="SAM" id="Phobius"/>
    </source>
</evidence>
<dbReference type="RefSeq" id="WP_166233243.1">
    <property type="nucleotide sequence ID" value="NZ_CP049865.1"/>
</dbReference>
<evidence type="ECO:0000259" key="2">
    <source>
        <dbReference type="Pfam" id="PF07811"/>
    </source>
</evidence>
<dbReference type="InterPro" id="IPR012495">
    <property type="entry name" value="TadE-like_dom"/>
</dbReference>
<feature type="transmembrane region" description="Helical" evidence="1">
    <location>
        <begin position="15"/>
        <end position="37"/>
    </location>
</feature>
<accession>A0A6G7Y5V5</accession>
<keyword evidence="1" id="KW-0812">Transmembrane</keyword>
<proteinExistence type="predicted"/>
<protein>
    <submittedName>
        <fullName evidence="3">Pilus assembly protein</fullName>
    </submittedName>
</protein>
<sequence length="144" mass="14883">MTVRTRRCHDERGSVSVWLALAALTMVLCVGIAVDLGGHVHAQQRARSLAAQAARTAGEEVAAAQAVRGQTPTVDVAAAKQAASAYLAQAGVTGSVGVRSGNVLEVTVTDSYTPMFLTSIGVRSLTVTGHSTARLVRAVQGTER</sequence>
<reference evidence="3 4" key="1">
    <citation type="submission" date="2020-03" db="EMBL/GenBank/DDBJ databases">
        <title>Propioniciclava sp. nov., isolated from Hydrophilus acuminatus.</title>
        <authorList>
            <person name="Hyun D.-W."/>
            <person name="Bae J.-W."/>
        </authorList>
    </citation>
    <scope>NUCLEOTIDE SEQUENCE [LARGE SCALE GENOMIC DNA]</scope>
    <source>
        <strain evidence="3 4">HDW11</strain>
    </source>
</reference>
<keyword evidence="1" id="KW-1133">Transmembrane helix</keyword>
<name>A0A6G7Y5V5_9ACTN</name>
<evidence type="ECO:0000313" key="3">
    <source>
        <dbReference type="EMBL" id="QIK72163.1"/>
    </source>
</evidence>
<gene>
    <name evidence="3" type="ORF">G7070_07650</name>
</gene>
<organism evidence="3 4">
    <name type="scientific">Propioniciclava coleopterorum</name>
    <dbReference type="NCBI Taxonomy" id="2714937"/>
    <lineage>
        <taxon>Bacteria</taxon>
        <taxon>Bacillati</taxon>
        <taxon>Actinomycetota</taxon>
        <taxon>Actinomycetes</taxon>
        <taxon>Propionibacteriales</taxon>
        <taxon>Propionibacteriaceae</taxon>
        <taxon>Propioniciclava</taxon>
    </lineage>
</organism>
<evidence type="ECO:0000313" key="4">
    <source>
        <dbReference type="Proteomes" id="UP000501058"/>
    </source>
</evidence>
<keyword evidence="4" id="KW-1185">Reference proteome</keyword>
<dbReference type="Pfam" id="PF07811">
    <property type="entry name" value="TadE"/>
    <property type="match status" value="1"/>
</dbReference>
<dbReference type="Proteomes" id="UP000501058">
    <property type="component" value="Chromosome"/>
</dbReference>
<feature type="domain" description="TadE-like" evidence="2">
    <location>
        <begin position="13"/>
        <end position="55"/>
    </location>
</feature>
<dbReference type="AlphaFoldDB" id="A0A6G7Y5V5"/>
<dbReference type="EMBL" id="CP049865">
    <property type="protein sequence ID" value="QIK72163.1"/>
    <property type="molecule type" value="Genomic_DNA"/>
</dbReference>
<keyword evidence="1" id="KW-0472">Membrane</keyword>
<dbReference type="KEGG" id="prv:G7070_07650"/>